<evidence type="ECO:0000313" key="2">
    <source>
        <dbReference type="Proteomes" id="UP001143309"/>
    </source>
</evidence>
<reference evidence="1" key="2">
    <citation type="submission" date="2023-01" db="EMBL/GenBank/DDBJ databases">
        <authorList>
            <person name="Sun Q."/>
            <person name="Evtushenko L."/>
        </authorList>
    </citation>
    <scope>NUCLEOTIDE SEQUENCE</scope>
    <source>
        <strain evidence="1">VKM B-2748</strain>
    </source>
</reference>
<dbReference type="EMBL" id="BSFL01000001">
    <property type="protein sequence ID" value="GLK79088.1"/>
    <property type="molecule type" value="Genomic_DNA"/>
</dbReference>
<name>A0A9W6JP82_9HYPH</name>
<reference evidence="1" key="1">
    <citation type="journal article" date="2014" name="Int. J. Syst. Evol. Microbiol.">
        <title>Complete genome sequence of Corynebacterium casei LMG S-19264T (=DSM 44701T), isolated from a smear-ripened cheese.</title>
        <authorList>
            <consortium name="US DOE Joint Genome Institute (JGI-PGF)"/>
            <person name="Walter F."/>
            <person name="Albersmeier A."/>
            <person name="Kalinowski J."/>
            <person name="Ruckert C."/>
        </authorList>
    </citation>
    <scope>NUCLEOTIDE SEQUENCE</scope>
    <source>
        <strain evidence="1">VKM B-2748</strain>
    </source>
</reference>
<evidence type="ECO:0008006" key="3">
    <source>
        <dbReference type="Google" id="ProtNLM"/>
    </source>
</evidence>
<gene>
    <name evidence="1" type="ORF">GCM10008174_08290</name>
</gene>
<protein>
    <recommendedName>
        <fullName evidence="3">Recombinase domain-containing protein</fullName>
    </recommendedName>
</protein>
<evidence type="ECO:0000313" key="1">
    <source>
        <dbReference type="EMBL" id="GLK79088.1"/>
    </source>
</evidence>
<accession>A0A9W6JP82</accession>
<dbReference type="Proteomes" id="UP001143309">
    <property type="component" value="Unassembled WGS sequence"/>
</dbReference>
<comment type="caution">
    <text evidence="1">The sequence shown here is derived from an EMBL/GenBank/DDBJ whole genome shotgun (WGS) entry which is preliminary data.</text>
</comment>
<dbReference type="AlphaFoldDB" id="A0A9W6JP82"/>
<dbReference type="RefSeq" id="WP_271199574.1">
    <property type="nucleotide sequence ID" value="NZ_BSFL01000001.1"/>
</dbReference>
<organism evidence="1 2">
    <name type="scientific">Methylopila turkensis</name>
    <dbReference type="NCBI Taxonomy" id="1437816"/>
    <lineage>
        <taxon>Bacteria</taxon>
        <taxon>Pseudomonadati</taxon>
        <taxon>Pseudomonadota</taxon>
        <taxon>Alphaproteobacteria</taxon>
        <taxon>Hyphomicrobiales</taxon>
        <taxon>Methylopilaceae</taxon>
        <taxon>Methylopila</taxon>
    </lineage>
</organism>
<keyword evidence="2" id="KW-1185">Reference proteome</keyword>
<sequence length="79" mass="9063">MPLVEEARSQNITAVSKIADFLNARGHRPARGDKWTAAALRRPLARANEIIALRDEDRRRQEEAITLEANLKNPEWGMW</sequence>
<proteinExistence type="predicted"/>